<protein>
    <submittedName>
        <fullName evidence="3">Unplaced genomic scaffold scaffold_81, whole genome shotgun sequence</fullName>
    </submittedName>
</protein>
<dbReference type="Proteomes" id="UP000053820">
    <property type="component" value="Unassembled WGS sequence"/>
</dbReference>
<proteinExistence type="predicted"/>
<name>A0A0C9W826_9AGAM</name>
<dbReference type="EMBL" id="KN839915">
    <property type="protein sequence ID" value="KIJ58702.1"/>
    <property type="molecule type" value="Genomic_DNA"/>
</dbReference>
<dbReference type="AlphaFoldDB" id="A0A0C9W826"/>
<dbReference type="HOGENOM" id="CLU_082771_0_0_1"/>
<keyword evidence="2" id="KW-0732">Signal</keyword>
<evidence type="ECO:0000256" key="1">
    <source>
        <dbReference type="SAM" id="Phobius"/>
    </source>
</evidence>
<organism evidence="3 4">
    <name type="scientific">Hydnomerulius pinastri MD-312</name>
    <dbReference type="NCBI Taxonomy" id="994086"/>
    <lineage>
        <taxon>Eukaryota</taxon>
        <taxon>Fungi</taxon>
        <taxon>Dikarya</taxon>
        <taxon>Basidiomycota</taxon>
        <taxon>Agaricomycotina</taxon>
        <taxon>Agaricomycetes</taxon>
        <taxon>Agaricomycetidae</taxon>
        <taxon>Boletales</taxon>
        <taxon>Boletales incertae sedis</taxon>
        <taxon>Leucogyrophana</taxon>
    </lineage>
</organism>
<keyword evidence="1" id="KW-0812">Transmembrane</keyword>
<feature type="chain" id="PRO_5002215779" evidence="2">
    <location>
        <begin position="22"/>
        <end position="287"/>
    </location>
</feature>
<reference evidence="3 4" key="1">
    <citation type="submission" date="2014-04" db="EMBL/GenBank/DDBJ databases">
        <title>Evolutionary Origins and Diversification of the Mycorrhizal Mutualists.</title>
        <authorList>
            <consortium name="DOE Joint Genome Institute"/>
            <consortium name="Mycorrhizal Genomics Consortium"/>
            <person name="Kohler A."/>
            <person name="Kuo A."/>
            <person name="Nagy L.G."/>
            <person name="Floudas D."/>
            <person name="Copeland A."/>
            <person name="Barry K.W."/>
            <person name="Cichocki N."/>
            <person name="Veneault-Fourrey C."/>
            <person name="LaButti K."/>
            <person name="Lindquist E.A."/>
            <person name="Lipzen A."/>
            <person name="Lundell T."/>
            <person name="Morin E."/>
            <person name="Murat C."/>
            <person name="Riley R."/>
            <person name="Ohm R."/>
            <person name="Sun H."/>
            <person name="Tunlid A."/>
            <person name="Henrissat B."/>
            <person name="Grigoriev I.V."/>
            <person name="Hibbett D.S."/>
            <person name="Martin F."/>
        </authorList>
    </citation>
    <scope>NUCLEOTIDE SEQUENCE [LARGE SCALE GENOMIC DNA]</scope>
    <source>
        <strain evidence="3 4">MD-312</strain>
    </source>
</reference>
<sequence length="287" mass="31742">MRLSILPILLAGAGVVSQVSAEPIRVVVESTSNTNANIRFGHALANANVNGNDDNVARIVRPTLIMTTSTEVKSNGIGRHFCGASLREKALRMSNAFRHALGLPLIEAHHTGSLIGIPGENDHPRHGVHILPMPFLGTPEASGPAPHESQVENMESVKEILPDASFVPIYPNQHGEHSHHPHHHSKHHKKGSFLRRIHRAIMALGPWEGRAVAFVLGCGIGVLLRMFWVLTVLAYRTVRGEREEETLDHEYIIFEQDAENLYVAPPEYTDEKVRTAELEAQETEARK</sequence>
<feature type="signal peptide" evidence="2">
    <location>
        <begin position="1"/>
        <end position="21"/>
    </location>
</feature>
<evidence type="ECO:0000256" key="2">
    <source>
        <dbReference type="SAM" id="SignalP"/>
    </source>
</evidence>
<keyword evidence="1" id="KW-1133">Transmembrane helix</keyword>
<keyword evidence="4" id="KW-1185">Reference proteome</keyword>
<evidence type="ECO:0000313" key="3">
    <source>
        <dbReference type="EMBL" id="KIJ58702.1"/>
    </source>
</evidence>
<gene>
    <name evidence="3" type="ORF">HYDPIDRAFT_178032</name>
</gene>
<accession>A0A0C9W826</accession>
<dbReference type="OrthoDB" id="3233375at2759"/>
<evidence type="ECO:0000313" key="4">
    <source>
        <dbReference type="Proteomes" id="UP000053820"/>
    </source>
</evidence>
<feature type="transmembrane region" description="Helical" evidence="1">
    <location>
        <begin position="211"/>
        <end position="235"/>
    </location>
</feature>
<keyword evidence="1" id="KW-0472">Membrane</keyword>